<organism evidence="5 6">
    <name type="scientific">Shouchella clausii</name>
    <name type="common">Alkalihalobacillus clausii</name>
    <dbReference type="NCBI Taxonomy" id="79880"/>
    <lineage>
        <taxon>Bacteria</taxon>
        <taxon>Bacillati</taxon>
        <taxon>Bacillota</taxon>
        <taxon>Bacilli</taxon>
        <taxon>Bacillales</taxon>
        <taxon>Bacillaceae</taxon>
        <taxon>Shouchella</taxon>
    </lineage>
</organism>
<dbReference type="InterPro" id="IPR017871">
    <property type="entry name" value="ABC_transporter-like_CS"/>
</dbReference>
<protein>
    <submittedName>
        <fullName evidence="5">ABC transporter</fullName>
    </submittedName>
</protein>
<dbReference type="InterPro" id="IPR003439">
    <property type="entry name" value="ABC_transporter-like_ATP-bd"/>
</dbReference>
<dbReference type="CDD" id="cd03293">
    <property type="entry name" value="ABC_NrtD_SsuB_transporters"/>
    <property type="match status" value="1"/>
</dbReference>
<dbReference type="PROSITE" id="PS00211">
    <property type="entry name" value="ABC_TRANSPORTER_1"/>
    <property type="match status" value="1"/>
</dbReference>
<proteinExistence type="predicted"/>
<evidence type="ECO:0000256" key="2">
    <source>
        <dbReference type="ARBA" id="ARBA00022741"/>
    </source>
</evidence>
<comment type="caution">
    <text evidence="5">The sequence shown here is derived from an EMBL/GenBank/DDBJ whole genome shotgun (WGS) entry which is preliminary data.</text>
</comment>
<dbReference type="GO" id="GO:0016887">
    <property type="term" value="F:ATP hydrolysis activity"/>
    <property type="evidence" value="ECO:0007669"/>
    <property type="project" value="InterPro"/>
</dbReference>
<dbReference type="Pfam" id="PF00005">
    <property type="entry name" value="ABC_tran"/>
    <property type="match status" value="1"/>
</dbReference>
<keyword evidence="2" id="KW-0547">Nucleotide-binding</keyword>
<gene>
    <name evidence="5" type="ORF">CHH72_11415</name>
</gene>
<sequence length="254" mass="27881">MSLVIKQVNKSYQSNEATKHVLKNVSFSAGENEFVCILGHSGCGKSTLLNLIAGFSSQDEGIIEVNGKPIEGPSKERGVVFQEHALFPWYTVIENIALGPILGGQPKAKALEMAFEYLVLVGLAECADQYPSQLSGGMKQRVGIARALANKPRILLMDEPFGALDILTRETMRKELLSIWMQLQTTVLFVTHSISEAVHLADRILVMKDGEIKANIEVPLSRPRDEESTTFLRMAKDMQALLSADNQKLKALGG</sequence>
<evidence type="ECO:0000256" key="4">
    <source>
        <dbReference type="ARBA" id="ARBA00022967"/>
    </source>
</evidence>
<dbReference type="SMART" id="SM00382">
    <property type="entry name" value="AAA"/>
    <property type="match status" value="1"/>
</dbReference>
<reference evidence="5 6" key="1">
    <citation type="submission" date="2017-07" db="EMBL/GenBank/DDBJ databases">
        <title>Isolation and whole genome analysis of endospore-forming bacteria from heroin.</title>
        <authorList>
            <person name="Kalinowski J."/>
            <person name="Ahrens B."/>
            <person name="Al-Dilaimi A."/>
            <person name="Winkler A."/>
            <person name="Wibberg D."/>
            <person name="Schleenbecker U."/>
            <person name="Ruckert C."/>
            <person name="Wolfel R."/>
            <person name="Grass G."/>
        </authorList>
    </citation>
    <scope>NUCLEOTIDE SEQUENCE [LARGE SCALE GENOMIC DNA]</scope>
    <source>
        <strain evidence="5 6">7539</strain>
    </source>
</reference>
<dbReference type="RefSeq" id="WP_035206174.1">
    <property type="nucleotide sequence ID" value="NZ_CP012475.1"/>
</dbReference>
<evidence type="ECO:0000313" key="6">
    <source>
        <dbReference type="Proteomes" id="UP000216207"/>
    </source>
</evidence>
<dbReference type="EMBL" id="NPCC01000012">
    <property type="protein sequence ID" value="PAE88974.1"/>
    <property type="molecule type" value="Genomic_DNA"/>
</dbReference>
<dbReference type="Proteomes" id="UP000216207">
    <property type="component" value="Unassembled WGS sequence"/>
</dbReference>
<evidence type="ECO:0000256" key="1">
    <source>
        <dbReference type="ARBA" id="ARBA00022448"/>
    </source>
</evidence>
<dbReference type="Gene3D" id="3.40.50.300">
    <property type="entry name" value="P-loop containing nucleotide triphosphate hydrolases"/>
    <property type="match status" value="1"/>
</dbReference>
<dbReference type="PROSITE" id="PS50893">
    <property type="entry name" value="ABC_TRANSPORTER_2"/>
    <property type="match status" value="1"/>
</dbReference>
<dbReference type="GO" id="GO:0005524">
    <property type="term" value="F:ATP binding"/>
    <property type="evidence" value="ECO:0007669"/>
    <property type="project" value="UniProtKB-KW"/>
</dbReference>
<keyword evidence="4" id="KW-1278">Translocase</keyword>
<dbReference type="AlphaFoldDB" id="A0A268NZQ7"/>
<dbReference type="InterPro" id="IPR003593">
    <property type="entry name" value="AAA+_ATPase"/>
</dbReference>
<name>A0A268NZQ7_SHOCL</name>
<dbReference type="PANTHER" id="PTHR42788">
    <property type="entry name" value="TAURINE IMPORT ATP-BINDING PROTEIN-RELATED"/>
    <property type="match status" value="1"/>
</dbReference>
<dbReference type="PANTHER" id="PTHR42788:SF13">
    <property type="entry name" value="ALIPHATIC SULFONATES IMPORT ATP-BINDING PROTEIN SSUB"/>
    <property type="match status" value="1"/>
</dbReference>
<evidence type="ECO:0000313" key="5">
    <source>
        <dbReference type="EMBL" id="PAE88974.1"/>
    </source>
</evidence>
<evidence type="ECO:0000256" key="3">
    <source>
        <dbReference type="ARBA" id="ARBA00022840"/>
    </source>
</evidence>
<dbReference type="SUPFAM" id="SSF52540">
    <property type="entry name" value="P-loop containing nucleoside triphosphate hydrolases"/>
    <property type="match status" value="1"/>
</dbReference>
<accession>A0A268NZQ7</accession>
<dbReference type="InterPro" id="IPR027417">
    <property type="entry name" value="P-loop_NTPase"/>
</dbReference>
<keyword evidence="3" id="KW-0067">ATP-binding</keyword>
<keyword evidence="1" id="KW-0813">Transport</keyword>
<dbReference type="InterPro" id="IPR050166">
    <property type="entry name" value="ABC_transporter_ATP-bind"/>
</dbReference>